<proteinExistence type="predicted"/>
<organism evidence="1 2">
    <name type="scientific">Occultella aeris</name>
    <dbReference type="NCBI Taxonomy" id="2761496"/>
    <lineage>
        <taxon>Bacteria</taxon>
        <taxon>Bacillati</taxon>
        <taxon>Actinomycetota</taxon>
        <taxon>Actinomycetes</taxon>
        <taxon>Micrococcales</taxon>
        <taxon>Ruaniaceae</taxon>
        <taxon>Occultella</taxon>
    </lineage>
</organism>
<protein>
    <recommendedName>
        <fullName evidence="3">PqqD family protein</fullName>
    </recommendedName>
</protein>
<dbReference type="Proteomes" id="UP000419743">
    <property type="component" value="Unassembled WGS sequence"/>
</dbReference>
<dbReference type="AlphaFoldDB" id="A0A7M4DI89"/>
<keyword evidence="2" id="KW-1185">Reference proteome</keyword>
<name>A0A7M4DI89_9MICO</name>
<comment type="caution">
    <text evidence="1">The sequence shown here is derived from an EMBL/GenBank/DDBJ whole genome shotgun (WGS) entry which is preliminary data.</text>
</comment>
<evidence type="ECO:0000313" key="2">
    <source>
        <dbReference type="Proteomes" id="UP000419743"/>
    </source>
</evidence>
<reference evidence="1 2" key="1">
    <citation type="submission" date="2019-11" db="EMBL/GenBank/DDBJ databases">
        <authorList>
            <person name="Criscuolo A."/>
        </authorList>
    </citation>
    <scope>NUCLEOTIDE SEQUENCE [LARGE SCALE GENOMIC DNA]</scope>
    <source>
        <strain evidence="1">CIP111667</strain>
    </source>
</reference>
<evidence type="ECO:0000313" key="1">
    <source>
        <dbReference type="EMBL" id="VZO36654.1"/>
    </source>
</evidence>
<dbReference type="EMBL" id="CACRYJ010000025">
    <property type="protein sequence ID" value="VZO36654.1"/>
    <property type="molecule type" value="Genomic_DNA"/>
</dbReference>
<accession>A0A7M4DI89</accession>
<gene>
    <name evidence="1" type="ORF">HALOF300_01840</name>
</gene>
<dbReference type="RefSeq" id="WP_156740649.1">
    <property type="nucleotide sequence ID" value="NZ_CACRYJ010000025.1"/>
</dbReference>
<dbReference type="InterPro" id="IPR041881">
    <property type="entry name" value="PqqD_sf"/>
</dbReference>
<dbReference type="InterPro" id="IPR008792">
    <property type="entry name" value="PQQD"/>
</dbReference>
<dbReference type="Pfam" id="PF05402">
    <property type="entry name" value="PqqD"/>
    <property type="match status" value="1"/>
</dbReference>
<sequence length="87" mass="9574">MKLRRDGVTWREIDGEMVILDLKTSKYLTTNRAGTTLVRLLAEDRSTGDLTDALVTEFGISTDQAAGDVATFVDSLEQRGLLQDAAR</sequence>
<evidence type="ECO:0008006" key="3">
    <source>
        <dbReference type="Google" id="ProtNLM"/>
    </source>
</evidence>
<dbReference type="Gene3D" id="1.10.10.1150">
    <property type="entry name" value="Coenzyme PQQ synthesis protein D (PqqD)"/>
    <property type="match status" value="1"/>
</dbReference>